<dbReference type="PANTHER" id="PTHR46749:SF1">
    <property type="entry name" value="COMPLEX III ASSEMBLY FACTOR LYRM7"/>
    <property type="match status" value="1"/>
</dbReference>
<feature type="region of interest" description="Disordered" evidence="9">
    <location>
        <begin position="78"/>
        <end position="119"/>
    </location>
</feature>
<dbReference type="InterPro" id="IPR050435">
    <property type="entry name" value="MZM1/LYRM7"/>
</dbReference>
<comment type="caution">
    <text evidence="10">The sequence shown here is derived from an EMBL/GenBank/DDBJ whole genome shotgun (WGS) entry which is preliminary data.</text>
</comment>
<evidence type="ECO:0000256" key="7">
    <source>
        <dbReference type="ARBA" id="ARBA00023186"/>
    </source>
</evidence>
<dbReference type="GO" id="GO:0034551">
    <property type="term" value="P:mitochondrial respiratory chain complex III assembly"/>
    <property type="evidence" value="ECO:0007669"/>
    <property type="project" value="InterPro"/>
</dbReference>
<comment type="subunit">
    <text evidence="3">Interacts with RIP1.</text>
</comment>
<dbReference type="OrthoDB" id="529194at2759"/>
<comment type="function">
    <text evidence="8">Assembly factor required for Rieske Fe-S protein RIP1 incorporation into the cytochrome b-c1 (CIII) complex. Functions as a chaperone, binding to this subunit within the mitochondrial matrix and stabilizing it prior to its translocation and insertion into the late CIII dimeric intermediate within the mitochondrial inner membrane. Modulates the mitochondrial matrix zinc pool.</text>
</comment>
<organism evidence="10 11">
    <name type="scientific">Saccharata proteae CBS 121410</name>
    <dbReference type="NCBI Taxonomy" id="1314787"/>
    <lineage>
        <taxon>Eukaryota</taxon>
        <taxon>Fungi</taxon>
        <taxon>Dikarya</taxon>
        <taxon>Ascomycota</taxon>
        <taxon>Pezizomycotina</taxon>
        <taxon>Dothideomycetes</taxon>
        <taxon>Dothideomycetes incertae sedis</taxon>
        <taxon>Botryosphaeriales</taxon>
        <taxon>Saccharataceae</taxon>
        <taxon>Saccharata</taxon>
    </lineage>
</organism>
<dbReference type="EMBL" id="ML978723">
    <property type="protein sequence ID" value="KAF2086691.1"/>
    <property type="molecule type" value="Genomic_DNA"/>
</dbReference>
<keyword evidence="11" id="KW-1185">Reference proteome</keyword>
<keyword evidence="6" id="KW-0496">Mitochondrion</keyword>
<keyword evidence="7" id="KW-0143">Chaperone</keyword>
<feature type="compositionally biased region" description="Basic and acidic residues" evidence="9">
    <location>
        <begin position="78"/>
        <end position="100"/>
    </location>
</feature>
<sequence>MSLSRELAISAYRNLLRSTRIAFHGDVATLNAARAEVHKQFVAKRSLEPGSQESMDSLAYAAEVSKILRQNVVQGEQDRPGHYKLNIHEHTERGDNDSIKKGKGRNLKVNSLTGKCSDA</sequence>
<keyword evidence="5" id="KW-0809">Transit peptide</keyword>
<evidence type="ECO:0000313" key="10">
    <source>
        <dbReference type="EMBL" id="KAF2086691.1"/>
    </source>
</evidence>
<evidence type="ECO:0000256" key="3">
    <source>
        <dbReference type="ARBA" id="ARBA00011589"/>
    </source>
</evidence>
<evidence type="ECO:0000256" key="9">
    <source>
        <dbReference type="SAM" id="MobiDB-lite"/>
    </source>
</evidence>
<gene>
    <name evidence="10" type="ORF">K490DRAFT_43727</name>
</gene>
<evidence type="ECO:0000256" key="8">
    <source>
        <dbReference type="ARBA" id="ARBA00025268"/>
    </source>
</evidence>
<dbReference type="AlphaFoldDB" id="A0A9P4HW33"/>
<dbReference type="Proteomes" id="UP000799776">
    <property type="component" value="Unassembled WGS sequence"/>
</dbReference>
<dbReference type="PANTHER" id="PTHR46749">
    <property type="entry name" value="COMPLEX III ASSEMBLY FACTOR LYRM7"/>
    <property type="match status" value="1"/>
</dbReference>
<evidence type="ECO:0000313" key="11">
    <source>
        <dbReference type="Proteomes" id="UP000799776"/>
    </source>
</evidence>
<proteinExistence type="inferred from homology"/>
<comment type="similarity">
    <text evidence="2">Belongs to the complex I LYR family. MZM1 subfamily.</text>
</comment>
<evidence type="ECO:0000256" key="2">
    <source>
        <dbReference type="ARBA" id="ARBA00009949"/>
    </source>
</evidence>
<evidence type="ECO:0000256" key="1">
    <source>
        <dbReference type="ARBA" id="ARBA00004305"/>
    </source>
</evidence>
<evidence type="ECO:0000256" key="5">
    <source>
        <dbReference type="ARBA" id="ARBA00022946"/>
    </source>
</evidence>
<dbReference type="GO" id="GO:0005759">
    <property type="term" value="C:mitochondrial matrix"/>
    <property type="evidence" value="ECO:0007669"/>
    <property type="project" value="UniProtKB-SubCell"/>
</dbReference>
<evidence type="ECO:0000256" key="4">
    <source>
        <dbReference type="ARBA" id="ARBA00015108"/>
    </source>
</evidence>
<dbReference type="GO" id="GO:0044183">
    <property type="term" value="F:protein folding chaperone"/>
    <property type="evidence" value="ECO:0007669"/>
    <property type="project" value="TreeGrafter"/>
</dbReference>
<accession>A0A9P4HW33</accession>
<dbReference type="InterPro" id="IPR045298">
    <property type="entry name" value="Complex1_LYR_LYRM7"/>
</dbReference>
<reference evidence="10" key="1">
    <citation type="journal article" date="2020" name="Stud. Mycol.">
        <title>101 Dothideomycetes genomes: a test case for predicting lifestyles and emergence of pathogens.</title>
        <authorList>
            <person name="Haridas S."/>
            <person name="Albert R."/>
            <person name="Binder M."/>
            <person name="Bloem J."/>
            <person name="Labutti K."/>
            <person name="Salamov A."/>
            <person name="Andreopoulos B."/>
            <person name="Baker S."/>
            <person name="Barry K."/>
            <person name="Bills G."/>
            <person name="Bluhm B."/>
            <person name="Cannon C."/>
            <person name="Castanera R."/>
            <person name="Culley D."/>
            <person name="Daum C."/>
            <person name="Ezra D."/>
            <person name="Gonzalez J."/>
            <person name="Henrissat B."/>
            <person name="Kuo A."/>
            <person name="Liang C."/>
            <person name="Lipzen A."/>
            <person name="Lutzoni F."/>
            <person name="Magnuson J."/>
            <person name="Mondo S."/>
            <person name="Nolan M."/>
            <person name="Ohm R."/>
            <person name="Pangilinan J."/>
            <person name="Park H.-J."/>
            <person name="Ramirez L."/>
            <person name="Alfaro M."/>
            <person name="Sun H."/>
            <person name="Tritt A."/>
            <person name="Yoshinaga Y."/>
            <person name="Zwiers L.-H."/>
            <person name="Turgeon B."/>
            <person name="Goodwin S."/>
            <person name="Spatafora J."/>
            <person name="Crous P."/>
            <person name="Grigoriev I."/>
        </authorList>
    </citation>
    <scope>NUCLEOTIDE SEQUENCE</scope>
    <source>
        <strain evidence="10">CBS 121410</strain>
    </source>
</reference>
<feature type="compositionally biased region" description="Polar residues" evidence="9">
    <location>
        <begin position="108"/>
        <end position="119"/>
    </location>
</feature>
<dbReference type="CDD" id="cd20267">
    <property type="entry name" value="Complex1_LYR_LYRM7"/>
    <property type="match status" value="1"/>
</dbReference>
<name>A0A9P4HW33_9PEZI</name>
<evidence type="ECO:0000256" key="6">
    <source>
        <dbReference type="ARBA" id="ARBA00023128"/>
    </source>
</evidence>
<protein>
    <recommendedName>
        <fullName evidence="4">Mitochondrial zinc maintenance protein 1, mitochondrial</fullName>
    </recommendedName>
</protein>
<comment type="subcellular location">
    <subcellularLocation>
        <location evidence="1">Mitochondrion matrix</location>
    </subcellularLocation>
</comment>